<evidence type="ECO:0008006" key="5">
    <source>
        <dbReference type="Google" id="ProtNLM"/>
    </source>
</evidence>
<dbReference type="AlphaFoldDB" id="A0A3R9PGB3"/>
<organism evidence="3 4">
    <name type="scientific">Candidatus Methanodesulfokora washburnensis</name>
    <dbReference type="NCBI Taxonomy" id="2478471"/>
    <lineage>
        <taxon>Archaea</taxon>
        <taxon>Thermoproteota</taxon>
        <taxon>Candidatus Korarchaeia</taxon>
        <taxon>Candidatus Korarchaeia incertae sedis</taxon>
        <taxon>Candidatus Methanodesulfokora</taxon>
    </lineage>
</organism>
<dbReference type="Pfam" id="PF13576">
    <property type="entry name" value="Pentapeptide_3"/>
    <property type="match status" value="4"/>
</dbReference>
<keyword evidence="4" id="KW-1185">Reference proteome</keyword>
<dbReference type="RefSeq" id="WP_125672351.1">
    <property type="nucleotide sequence ID" value="NZ_RCOS01000143.1"/>
</dbReference>
<feature type="coiled-coil region" evidence="1">
    <location>
        <begin position="470"/>
        <end position="527"/>
    </location>
</feature>
<keyword evidence="2" id="KW-1133">Transmembrane helix</keyword>
<name>A0A3R9PGB3_9CREN</name>
<dbReference type="Proteomes" id="UP000277582">
    <property type="component" value="Unassembled WGS sequence"/>
</dbReference>
<proteinExistence type="predicted"/>
<keyword evidence="1" id="KW-0175">Coiled coil</keyword>
<reference evidence="3 4" key="1">
    <citation type="submission" date="2018-10" db="EMBL/GenBank/DDBJ databases">
        <title>Co-occurring genomic capacity for anaerobic methane metabolism and dissimilatory sulfite reduction discovered in the Korarchaeota.</title>
        <authorList>
            <person name="Mckay L.J."/>
            <person name="Dlakic M."/>
            <person name="Fields M.W."/>
            <person name="Delmont T.O."/>
            <person name="Eren A.M."/>
            <person name="Jay Z.J."/>
            <person name="Klingelsmith K.B."/>
            <person name="Rusch D.B."/>
            <person name="Inskeep W.P."/>
        </authorList>
    </citation>
    <scope>NUCLEOTIDE SEQUENCE [LARGE SCALE GENOMIC DNA]</scope>
    <source>
        <strain evidence="3 4">MDKW</strain>
    </source>
</reference>
<evidence type="ECO:0000256" key="1">
    <source>
        <dbReference type="SAM" id="Coils"/>
    </source>
</evidence>
<sequence>MCMLSHFGNCDPETAKNEYCIFHKPGKTEGEAKEFWRKFFDKFKPEEAEIEGEKIRRLVFKKDVNCSGYVFPMFFGETEMDIAPFLYFIFSRDAIFSEAKFEGDAFFPGAKFGEKADFSGTTFSGNANFPDATFSGDVSFSKAKFGGKANFSGAKFGGKASFLRAEFEGDASFSKAEFEKNADFSEAKFEKNVIFSKAKLKENANFFKSTFSGDARFLYATFSGDASFPDATFSGNAVFSGAKFGGDANFSKAKFEKNVGLRGAKFEGNAVFSKAEFKGKTGFYKAEFKGNASFSKAEFGGNVRFSRTTFSGDASFSRTTFLGNVHFLNATFLGNATFYEAKFGGGVSFFSAAFLRKAGFSKAKFGGSVTFSGAKFEEDANFSEIKLEKSASLSNAEFNNSVNFSRVKFPSLKDGNPEDLLSYASFRGIYFRHPKKVVFDGIEGKAKISFIGTDISRVVFRNCSFDFLFDEYLLKNREKLEEELENVKERINRIKKNEGGEDADEELKALENHRIKLIHELENLTLDNVLSVIRMLRDNFDHCMKYEESGKLFVKEMDLKRDYLLKGGEKRKLTDKISGYVEWLAYSLYRIMGLYGESIARPIFWVLVTIIMFGIFRGLFSPPLMKGIWESLEAFMQLRWDGSSLTLVERAISVLNLGVLYTSAQRKLKRRIRH</sequence>
<evidence type="ECO:0000313" key="4">
    <source>
        <dbReference type="Proteomes" id="UP000277582"/>
    </source>
</evidence>
<accession>A0A3R9PGB3</accession>
<dbReference type="Gene3D" id="2.160.20.80">
    <property type="entry name" value="E3 ubiquitin-protein ligase SopA"/>
    <property type="match status" value="2"/>
</dbReference>
<gene>
    <name evidence="3" type="ORF">D6D85_12805</name>
</gene>
<keyword evidence="2" id="KW-0472">Membrane</keyword>
<dbReference type="EMBL" id="RCOS01000143">
    <property type="protein sequence ID" value="RSN72675.1"/>
    <property type="molecule type" value="Genomic_DNA"/>
</dbReference>
<protein>
    <recommendedName>
        <fullName evidence="5">Pentapeptide repeat-containing protein</fullName>
    </recommendedName>
</protein>
<feature type="transmembrane region" description="Helical" evidence="2">
    <location>
        <begin position="603"/>
        <end position="625"/>
    </location>
</feature>
<dbReference type="InterPro" id="IPR001646">
    <property type="entry name" value="5peptide_repeat"/>
</dbReference>
<evidence type="ECO:0000256" key="2">
    <source>
        <dbReference type="SAM" id="Phobius"/>
    </source>
</evidence>
<evidence type="ECO:0000313" key="3">
    <source>
        <dbReference type="EMBL" id="RSN72675.1"/>
    </source>
</evidence>
<dbReference type="OrthoDB" id="199127at2157"/>
<comment type="caution">
    <text evidence="3">The sequence shown here is derived from an EMBL/GenBank/DDBJ whole genome shotgun (WGS) entry which is preliminary data.</text>
</comment>
<keyword evidence="2" id="KW-0812">Transmembrane</keyword>